<dbReference type="InterPro" id="IPR050659">
    <property type="entry name" value="Peptidase_M24B"/>
</dbReference>
<evidence type="ECO:0000259" key="1">
    <source>
        <dbReference type="Pfam" id="PF00557"/>
    </source>
</evidence>
<dbReference type="InterPro" id="IPR000994">
    <property type="entry name" value="Pept_M24"/>
</dbReference>
<dbReference type="EMBL" id="CP018076">
    <property type="protein sequence ID" value="APE44253.1"/>
    <property type="molecule type" value="Genomic_DNA"/>
</dbReference>
<dbReference type="Gene3D" id="3.90.230.10">
    <property type="entry name" value="Creatinase/methionine aminopeptidase superfamily"/>
    <property type="match status" value="1"/>
</dbReference>
<dbReference type="OrthoDB" id="9806388at2"/>
<dbReference type="KEGG" id="suam:BOO69_13240"/>
<dbReference type="CDD" id="cd01066">
    <property type="entry name" value="APP_MetAP"/>
    <property type="match status" value="1"/>
</dbReference>
<evidence type="ECO:0008006" key="5">
    <source>
        <dbReference type="Google" id="ProtNLM"/>
    </source>
</evidence>
<gene>
    <name evidence="3" type="ORF">BOO69_13240</name>
</gene>
<dbReference type="RefSeq" id="WP_071972595.1">
    <property type="nucleotide sequence ID" value="NZ_CP018076.1"/>
</dbReference>
<protein>
    <recommendedName>
        <fullName evidence="5">Aminopeptidase P family protein</fullName>
    </recommendedName>
</protein>
<dbReference type="PRINTS" id="PR00599">
    <property type="entry name" value="MAPEPTIDASE"/>
</dbReference>
<dbReference type="InterPro" id="IPR000587">
    <property type="entry name" value="Creatinase_N"/>
</dbReference>
<dbReference type="Proteomes" id="UP000181897">
    <property type="component" value="Chromosome"/>
</dbReference>
<evidence type="ECO:0000313" key="4">
    <source>
        <dbReference type="Proteomes" id="UP000181897"/>
    </source>
</evidence>
<dbReference type="PANTHER" id="PTHR46112">
    <property type="entry name" value="AMINOPEPTIDASE"/>
    <property type="match status" value="1"/>
</dbReference>
<dbReference type="Pfam" id="PF00557">
    <property type="entry name" value="Peptidase_M24"/>
    <property type="match status" value="1"/>
</dbReference>
<dbReference type="SUPFAM" id="SSF55920">
    <property type="entry name" value="Creatinase/aminopeptidase"/>
    <property type="match status" value="1"/>
</dbReference>
<dbReference type="InterPro" id="IPR029149">
    <property type="entry name" value="Creatin/AminoP/Spt16_N"/>
</dbReference>
<feature type="domain" description="Creatinase N-terminal" evidence="2">
    <location>
        <begin position="9"/>
        <end position="186"/>
    </location>
</feature>
<evidence type="ECO:0000259" key="2">
    <source>
        <dbReference type="Pfam" id="PF01321"/>
    </source>
</evidence>
<organism evidence="3 4">
    <name type="scientific">Sulfitobacter alexandrii</name>
    <dbReference type="NCBI Taxonomy" id="1917485"/>
    <lineage>
        <taxon>Bacteria</taxon>
        <taxon>Pseudomonadati</taxon>
        <taxon>Pseudomonadota</taxon>
        <taxon>Alphaproteobacteria</taxon>
        <taxon>Rhodobacterales</taxon>
        <taxon>Roseobacteraceae</taxon>
        <taxon>Sulfitobacter</taxon>
    </lineage>
</organism>
<dbReference type="GO" id="GO:0008235">
    <property type="term" value="F:metalloexopeptidase activity"/>
    <property type="evidence" value="ECO:0007669"/>
    <property type="project" value="UniProtKB-ARBA"/>
</dbReference>
<dbReference type="AlphaFoldDB" id="A0A1J0WIX6"/>
<accession>A0A1J0WIX6</accession>
<dbReference type="Gene3D" id="3.40.350.10">
    <property type="entry name" value="Creatinase/prolidase N-terminal domain"/>
    <property type="match status" value="1"/>
</dbReference>
<reference evidence="3 4" key="1">
    <citation type="submission" date="2016-11" db="EMBL/GenBank/DDBJ databases">
        <title>Complete genome sequence of Sulfitobacter sp. AM1-D1, a toxic bacteria associated with marine dinoflagellate Alexandrium minutum in East China Sea.</title>
        <authorList>
            <person name="Yang Q."/>
            <person name="Zhang X."/>
            <person name="Tian X."/>
        </authorList>
    </citation>
    <scope>NUCLEOTIDE SEQUENCE [LARGE SCALE GENOMIC DNA]</scope>
    <source>
        <strain evidence="3 4">AM1-D1</strain>
    </source>
</reference>
<name>A0A1J0WIX6_9RHOB</name>
<dbReference type="STRING" id="1917485.BOO69_13240"/>
<dbReference type="PANTHER" id="PTHR46112:SF2">
    <property type="entry name" value="XAA-PRO AMINOPEPTIDASE P-RELATED"/>
    <property type="match status" value="1"/>
</dbReference>
<evidence type="ECO:0000313" key="3">
    <source>
        <dbReference type="EMBL" id="APE44253.1"/>
    </source>
</evidence>
<sequence>MAHLNRVLAQRLMGAQGIDALVLFSPEAFVHATGGAPGVATMWRQEGAVAVLVPADPDMPETVVVSDLFAAALRRGSHIGDIRESPIWVEAMTLTALDPDGDLASVFGDVWDGRQRPPGNIRPETFDPAVCYRHLRDALAEKGMASGRIGVEMSAVSANGYPALADALAPAALVDGTGICRRLRAVKSPAEIALLRRAVSVAETGIVAVRDAIGPGVSRGDLAGAWAAAVASAGSGAPMTGHWEYISIGTDPWGGEAVAATGDLVKVDVGCLMQGYTSDSGRTFVVGPPRRVQTELHDALMAGFEAGAALLHPGVALSEVHRATQAAIRGRGLTGYCRGHFGHSLGTGPGTEEWPFISAGAGTSLEAGMVMAFECPIYVNGIGGMIIEDQFEITEGGPVSMNSLPRELVAC</sequence>
<dbReference type="Pfam" id="PF01321">
    <property type="entry name" value="Creatinase_N"/>
    <property type="match status" value="1"/>
</dbReference>
<dbReference type="GO" id="GO:0004177">
    <property type="term" value="F:aminopeptidase activity"/>
    <property type="evidence" value="ECO:0007669"/>
    <property type="project" value="UniProtKB-ARBA"/>
</dbReference>
<dbReference type="InterPro" id="IPR036005">
    <property type="entry name" value="Creatinase/aminopeptidase-like"/>
</dbReference>
<dbReference type="InterPro" id="IPR001714">
    <property type="entry name" value="Pept_M24_MAP"/>
</dbReference>
<keyword evidence="4" id="KW-1185">Reference proteome</keyword>
<feature type="domain" description="Peptidase M24" evidence="1">
    <location>
        <begin position="194"/>
        <end position="395"/>
    </location>
</feature>
<dbReference type="SUPFAM" id="SSF53092">
    <property type="entry name" value="Creatinase/prolidase N-terminal domain"/>
    <property type="match status" value="1"/>
</dbReference>
<proteinExistence type="predicted"/>